<evidence type="ECO:0000313" key="2">
    <source>
        <dbReference type="EMBL" id="GAA1988878.1"/>
    </source>
</evidence>
<dbReference type="EMBL" id="BAAANN010000050">
    <property type="protein sequence ID" value="GAA1988878.1"/>
    <property type="molecule type" value="Genomic_DNA"/>
</dbReference>
<dbReference type="SUPFAM" id="SSF51735">
    <property type="entry name" value="NAD(P)-binding Rossmann-fold domains"/>
    <property type="match status" value="1"/>
</dbReference>
<feature type="domain" description="NAD(P)-binding" evidence="1">
    <location>
        <begin position="8"/>
        <end position="157"/>
    </location>
</feature>
<comment type="caution">
    <text evidence="2">The sequence shown here is derived from an EMBL/GenBank/DDBJ whole genome shotgun (WGS) entry which is preliminary data.</text>
</comment>
<dbReference type="RefSeq" id="WP_344430607.1">
    <property type="nucleotide sequence ID" value="NZ_BAAANN010000050.1"/>
</dbReference>
<dbReference type="Proteomes" id="UP001501116">
    <property type="component" value="Unassembled WGS sequence"/>
</dbReference>
<name>A0ABN2SLS2_9PSEU</name>
<dbReference type="InterPro" id="IPR036291">
    <property type="entry name" value="NAD(P)-bd_dom_sf"/>
</dbReference>
<dbReference type="PANTHER" id="PTHR43355">
    <property type="entry name" value="FLAVIN REDUCTASE (NADPH)"/>
    <property type="match status" value="1"/>
</dbReference>
<dbReference type="InterPro" id="IPR016040">
    <property type="entry name" value="NAD(P)-bd_dom"/>
</dbReference>
<organism evidence="2 3">
    <name type="scientific">Amycolatopsis minnesotensis</name>
    <dbReference type="NCBI Taxonomy" id="337894"/>
    <lineage>
        <taxon>Bacteria</taxon>
        <taxon>Bacillati</taxon>
        <taxon>Actinomycetota</taxon>
        <taxon>Actinomycetes</taxon>
        <taxon>Pseudonocardiales</taxon>
        <taxon>Pseudonocardiaceae</taxon>
        <taxon>Amycolatopsis</taxon>
    </lineage>
</organism>
<reference evidence="2 3" key="1">
    <citation type="journal article" date="2019" name="Int. J. Syst. Evol. Microbiol.">
        <title>The Global Catalogue of Microorganisms (GCM) 10K type strain sequencing project: providing services to taxonomists for standard genome sequencing and annotation.</title>
        <authorList>
            <consortium name="The Broad Institute Genomics Platform"/>
            <consortium name="The Broad Institute Genome Sequencing Center for Infectious Disease"/>
            <person name="Wu L."/>
            <person name="Ma J."/>
        </authorList>
    </citation>
    <scope>NUCLEOTIDE SEQUENCE [LARGE SCALE GENOMIC DNA]</scope>
    <source>
        <strain evidence="2 3">JCM 14545</strain>
    </source>
</reference>
<gene>
    <name evidence="2" type="ORF">GCM10009754_78860</name>
</gene>
<evidence type="ECO:0000259" key="1">
    <source>
        <dbReference type="Pfam" id="PF13460"/>
    </source>
</evidence>
<dbReference type="Gene3D" id="3.40.50.720">
    <property type="entry name" value="NAD(P)-binding Rossmann-like Domain"/>
    <property type="match status" value="1"/>
</dbReference>
<proteinExistence type="predicted"/>
<sequence>MAKLVLFGATGYAGRHITDEALRRGHEVVAVARSVEGLAERAGVTPKQGTLHDEAFVAEAAKGADVLVVAIPGRPIDGKRLLDAVPALASAAKDNGARIGVVGGAGSLLVGEGGPRVIDGPEFPDEFKPEAGNHAEVLEALRAQPADVDWFYVSPAAEFGAWNEGERTGRFRLGGDVLLTDADGHSRIGGADYAIAFVDEIDEPAHRRQRFTVAY</sequence>
<keyword evidence="3" id="KW-1185">Reference proteome</keyword>
<dbReference type="PANTHER" id="PTHR43355:SF2">
    <property type="entry name" value="FLAVIN REDUCTASE (NADPH)"/>
    <property type="match status" value="1"/>
</dbReference>
<accession>A0ABN2SLS2</accession>
<dbReference type="Pfam" id="PF13460">
    <property type="entry name" value="NAD_binding_10"/>
    <property type="match status" value="1"/>
</dbReference>
<dbReference type="InterPro" id="IPR051606">
    <property type="entry name" value="Polyketide_Oxido-like"/>
</dbReference>
<protein>
    <submittedName>
        <fullName evidence="2">NAD(P)H-binding protein</fullName>
    </submittedName>
</protein>
<evidence type="ECO:0000313" key="3">
    <source>
        <dbReference type="Proteomes" id="UP001501116"/>
    </source>
</evidence>